<protein>
    <submittedName>
        <fullName evidence="1">Methyltransferase domain-containing protein</fullName>
    </submittedName>
</protein>
<dbReference type="GO" id="GO:0008168">
    <property type="term" value="F:methyltransferase activity"/>
    <property type="evidence" value="ECO:0007669"/>
    <property type="project" value="UniProtKB-KW"/>
</dbReference>
<dbReference type="GO" id="GO:0032259">
    <property type="term" value="P:methylation"/>
    <property type="evidence" value="ECO:0007669"/>
    <property type="project" value="UniProtKB-KW"/>
</dbReference>
<dbReference type="Proteomes" id="UP000184510">
    <property type="component" value="Unassembled WGS sequence"/>
</dbReference>
<proteinExistence type="predicted"/>
<dbReference type="InParanoid" id="A0A1M6AVR6"/>
<gene>
    <name evidence="1" type="ORF">SAMN02745181_0052</name>
</gene>
<keyword evidence="1" id="KW-0489">Methyltransferase</keyword>
<organism evidence="1 2">
    <name type="scientific">Rubritalea squalenifaciens DSM 18772</name>
    <dbReference type="NCBI Taxonomy" id="1123071"/>
    <lineage>
        <taxon>Bacteria</taxon>
        <taxon>Pseudomonadati</taxon>
        <taxon>Verrucomicrobiota</taxon>
        <taxon>Verrucomicrobiia</taxon>
        <taxon>Verrucomicrobiales</taxon>
        <taxon>Rubritaleaceae</taxon>
        <taxon>Rubritalea</taxon>
    </lineage>
</organism>
<dbReference type="OrthoDB" id="507855at2"/>
<dbReference type="STRING" id="1123071.SAMN02745181_0052"/>
<evidence type="ECO:0000313" key="2">
    <source>
        <dbReference type="Proteomes" id="UP000184510"/>
    </source>
</evidence>
<dbReference type="SUPFAM" id="SSF53335">
    <property type="entry name" value="S-adenosyl-L-methionine-dependent methyltransferases"/>
    <property type="match status" value="1"/>
</dbReference>
<dbReference type="PIRSF" id="PIRSF011491">
    <property type="entry name" value="Mtase_YbcY_prd"/>
    <property type="match status" value="1"/>
</dbReference>
<evidence type="ECO:0000313" key="1">
    <source>
        <dbReference type="EMBL" id="SHI40574.1"/>
    </source>
</evidence>
<reference evidence="1 2" key="1">
    <citation type="submission" date="2016-11" db="EMBL/GenBank/DDBJ databases">
        <authorList>
            <person name="Jaros S."/>
            <person name="Januszkiewicz K."/>
            <person name="Wedrychowicz H."/>
        </authorList>
    </citation>
    <scope>NUCLEOTIDE SEQUENCE [LARGE SCALE GENOMIC DNA]</scope>
    <source>
        <strain evidence="1 2">DSM 18772</strain>
    </source>
</reference>
<keyword evidence="1" id="KW-0808">Transferase</keyword>
<keyword evidence="2" id="KW-1185">Reference proteome</keyword>
<dbReference type="InterPro" id="IPR029063">
    <property type="entry name" value="SAM-dependent_MTases_sf"/>
</dbReference>
<dbReference type="AlphaFoldDB" id="A0A1M6AVR6"/>
<dbReference type="Gene3D" id="3.40.50.150">
    <property type="entry name" value="Vaccinia Virus protein VP39"/>
    <property type="match status" value="1"/>
</dbReference>
<dbReference type="CDD" id="cd02440">
    <property type="entry name" value="AdoMet_MTases"/>
    <property type="match status" value="1"/>
</dbReference>
<dbReference type="Pfam" id="PF13489">
    <property type="entry name" value="Methyltransf_23"/>
    <property type="match status" value="1"/>
</dbReference>
<dbReference type="FunCoup" id="A0A1M6AVR6">
    <property type="interactions" value="1"/>
</dbReference>
<dbReference type="EMBL" id="FQYR01000002">
    <property type="protein sequence ID" value="SHI40574.1"/>
    <property type="molecule type" value="Genomic_DNA"/>
</dbReference>
<sequence length="226" mass="25631">MSVTEEQIHAGQAVYTARTLKMYDFIVLGISNKWIWKCPTRRIEAQYDAQVSANHLDVGVGTGHFLDNCHFPTINPRVALMDMNRSTLDYASTRIARHQPETYQQNILEEISQPIEPFDSIGINYLLHCVPGSISEKAIAFDHLKPLMKPGCRIFGSTILHEEVPKSRAAKRLMAFYNQKGIFSNTQDTLTDLNEALTQRFDNVQIETVGCVALFSAQTRTHQHDH</sequence>
<accession>A0A1M6AVR6</accession>
<dbReference type="RefSeq" id="WP_143157514.1">
    <property type="nucleotide sequence ID" value="NZ_FQYR01000002.1"/>
</dbReference>
<dbReference type="InterPro" id="IPR016584">
    <property type="entry name" value="MeTrfase_VrtF"/>
</dbReference>
<name>A0A1M6AVR6_9BACT</name>